<geneLocation type="mitochondrion" evidence="18"/>
<keyword evidence="12 17" id="KW-0830">Ubiquinone</keyword>
<sequence length="98" mass="10559">MAPLQFATSIMFTLGLTGLMLNRHHLVSALLCLESLSLAIFLSLGLNAQLHQVSTYMMQPIVLLALAACEASMGLALLVASSRTYASDHLKNLNLLKC</sequence>
<keyword evidence="9 17" id="KW-0249">Electron transport</keyword>
<evidence type="ECO:0000256" key="5">
    <source>
        <dbReference type="ARBA" id="ARBA00022448"/>
    </source>
</evidence>
<keyword evidence="5 17" id="KW-0813">Transport</keyword>
<evidence type="ECO:0000256" key="10">
    <source>
        <dbReference type="ARBA" id="ARBA00022989"/>
    </source>
</evidence>
<comment type="subcellular location">
    <subcellularLocation>
        <location evidence="17">Mitochondrion inner membrane</location>
        <topology evidence="17">Multi-pass membrane protein</topology>
    </subcellularLocation>
    <subcellularLocation>
        <location evidence="1">Mitochondrion membrane</location>
        <topology evidence="1">Multi-pass membrane protein</topology>
    </subcellularLocation>
</comment>
<comment type="catalytic activity">
    <reaction evidence="16">
        <text>a ubiquinone + NADH + 5 H(+)(in) = a ubiquinol + NAD(+) + 4 H(+)(out)</text>
        <dbReference type="Rhea" id="RHEA:29091"/>
        <dbReference type="Rhea" id="RHEA-COMP:9565"/>
        <dbReference type="Rhea" id="RHEA-COMP:9566"/>
        <dbReference type="ChEBI" id="CHEBI:15378"/>
        <dbReference type="ChEBI" id="CHEBI:16389"/>
        <dbReference type="ChEBI" id="CHEBI:17976"/>
        <dbReference type="ChEBI" id="CHEBI:57540"/>
        <dbReference type="ChEBI" id="CHEBI:57945"/>
        <dbReference type="EC" id="7.1.1.2"/>
    </reaction>
    <physiologicalReaction direction="left-to-right" evidence="16">
        <dbReference type="Rhea" id="RHEA:29092"/>
    </physiologicalReaction>
</comment>
<dbReference type="InterPro" id="IPR001133">
    <property type="entry name" value="NADH_UbQ_OxRdtase_chain4L/K"/>
</dbReference>
<evidence type="ECO:0000256" key="4">
    <source>
        <dbReference type="ARBA" id="ARBA00016612"/>
    </source>
</evidence>
<dbReference type="GO" id="GO:0042773">
    <property type="term" value="P:ATP synthesis coupled electron transport"/>
    <property type="evidence" value="ECO:0007669"/>
    <property type="project" value="UniProtKB-UniRule"/>
</dbReference>
<protein>
    <recommendedName>
        <fullName evidence="4 17">NADH-ubiquinone oxidoreductase chain 4L</fullName>
        <ecNumber evidence="3 17">7.1.1.2</ecNumber>
    </recommendedName>
</protein>
<dbReference type="CTD" id="4539"/>
<dbReference type="EMBL" id="AB612271">
    <property type="protein sequence ID" value="BAX77892.1"/>
    <property type="molecule type" value="Genomic_DNA"/>
</dbReference>
<dbReference type="Gene3D" id="1.10.287.3510">
    <property type="match status" value="1"/>
</dbReference>
<keyword evidence="6 17" id="KW-0679">Respiratory chain</keyword>
<evidence type="ECO:0000256" key="12">
    <source>
        <dbReference type="ARBA" id="ARBA00023075"/>
    </source>
</evidence>
<dbReference type="InterPro" id="IPR039428">
    <property type="entry name" value="NUOK/Mnh_C1-like"/>
</dbReference>
<evidence type="ECO:0000256" key="15">
    <source>
        <dbReference type="ARBA" id="ARBA00043911"/>
    </source>
</evidence>
<dbReference type="GeneID" id="33195128"/>
<keyword evidence="10 17" id="KW-1133">Transmembrane helix</keyword>
<evidence type="ECO:0000256" key="1">
    <source>
        <dbReference type="ARBA" id="ARBA00004225"/>
    </source>
</evidence>
<evidence type="ECO:0000256" key="11">
    <source>
        <dbReference type="ARBA" id="ARBA00023027"/>
    </source>
</evidence>
<organism evidence="18">
    <name type="scientific">Gonatodes albogularis</name>
    <name type="common">Yellow-headed gecko</name>
    <dbReference type="NCBI Taxonomy" id="460622"/>
    <lineage>
        <taxon>Eukaryota</taxon>
        <taxon>Metazoa</taxon>
        <taxon>Chordata</taxon>
        <taxon>Craniata</taxon>
        <taxon>Vertebrata</taxon>
        <taxon>Euteleostomi</taxon>
        <taxon>Lepidosauria</taxon>
        <taxon>Squamata</taxon>
        <taxon>Bifurcata</taxon>
        <taxon>Gekkota</taxon>
        <taxon>Sphaerodactylidae</taxon>
        <taxon>Gonatodes</taxon>
    </lineage>
</organism>
<dbReference type="EC" id="7.1.1.2" evidence="3 17"/>
<evidence type="ECO:0000256" key="8">
    <source>
        <dbReference type="ARBA" id="ARBA00022967"/>
    </source>
</evidence>
<evidence type="ECO:0000256" key="16">
    <source>
        <dbReference type="ARBA" id="ARBA00048769"/>
    </source>
</evidence>
<evidence type="ECO:0000256" key="3">
    <source>
        <dbReference type="ARBA" id="ARBA00012944"/>
    </source>
</evidence>
<dbReference type="RefSeq" id="YP_009388958.1">
    <property type="nucleotide sequence ID" value="NC_035153.1"/>
</dbReference>
<accession>A0A1Y1CCU2</accession>
<feature type="transmembrane region" description="Helical" evidence="17">
    <location>
        <begin position="6"/>
        <end position="22"/>
    </location>
</feature>
<gene>
    <name evidence="18" type="primary">ND4L</name>
</gene>
<dbReference type="GO" id="GO:0030964">
    <property type="term" value="C:NADH dehydrogenase complex"/>
    <property type="evidence" value="ECO:0007669"/>
    <property type="project" value="TreeGrafter"/>
</dbReference>
<feature type="transmembrane region" description="Helical" evidence="17">
    <location>
        <begin position="29"/>
        <end position="50"/>
    </location>
</feature>
<evidence type="ECO:0000256" key="14">
    <source>
        <dbReference type="ARBA" id="ARBA00023136"/>
    </source>
</evidence>
<name>A0A1Y1CCU2_GONAL</name>
<dbReference type="GO" id="GO:0005743">
    <property type="term" value="C:mitochondrial inner membrane"/>
    <property type="evidence" value="ECO:0007669"/>
    <property type="project" value="UniProtKB-SubCell"/>
</dbReference>
<evidence type="ECO:0000256" key="6">
    <source>
        <dbReference type="ARBA" id="ARBA00022660"/>
    </source>
</evidence>
<comment type="similarity">
    <text evidence="2 17">Belongs to the complex I subunit 4L family.</text>
</comment>
<evidence type="ECO:0000256" key="13">
    <source>
        <dbReference type="ARBA" id="ARBA00023128"/>
    </source>
</evidence>
<keyword evidence="17" id="KW-0999">Mitochondrion inner membrane</keyword>
<evidence type="ECO:0000256" key="2">
    <source>
        <dbReference type="ARBA" id="ARBA00010519"/>
    </source>
</evidence>
<proteinExistence type="inferred from homology"/>
<evidence type="ECO:0000256" key="7">
    <source>
        <dbReference type="ARBA" id="ARBA00022692"/>
    </source>
</evidence>
<comment type="function">
    <text evidence="15">Core subunit of the mitochondrial membrane respiratory chain NADH dehydrogenase (Complex I) which catalyzes electron transfer from NADH through the respiratory chain, using ubiquinone as an electron acceptor. Part of the enzyme membrane arm which is embedded in the lipid bilayer and involved in proton translocation.</text>
</comment>
<dbReference type="GO" id="GO:0016651">
    <property type="term" value="F:oxidoreductase activity, acting on NAD(P)H"/>
    <property type="evidence" value="ECO:0007669"/>
    <property type="project" value="InterPro"/>
</dbReference>
<dbReference type="AlphaFoldDB" id="A0A1Y1CCU2"/>
<reference evidence="18" key="1">
    <citation type="submission" date="2011-02" db="EMBL/GenBank/DDBJ databases">
        <title>The complete mitochondrial genome of Gonatodes albogularis.</title>
        <authorList>
            <person name="Kumazawa Y."/>
            <person name="Hashiguchi Y."/>
            <person name="Yamada C."/>
        </authorList>
    </citation>
    <scope>NUCLEOTIDE SEQUENCE</scope>
    <source>
        <strain evidence="18">Galb1</strain>
    </source>
</reference>
<keyword evidence="14 17" id="KW-0472">Membrane</keyword>
<feature type="transmembrane region" description="Helical" evidence="17">
    <location>
        <begin position="56"/>
        <end position="80"/>
    </location>
</feature>
<keyword evidence="13 17" id="KW-0496">Mitochondrion</keyword>
<evidence type="ECO:0000256" key="9">
    <source>
        <dbReference type="ARBA" id="ARBA00022982"/>
    </source>
</evidence>
<evidence type="ECO:0000256" key="17">
    <source>
        <dbReference type="RuleBase" id="RU004419"/>
    </source>
</evidence>
<keyword evidence="11 17" id="KW-0520">NAD</keyword>
<dbReference type="GO" id="GO:0008137">
    <property type="term" value="F:NADH dehydrogenase (ubiquinone) activity"/>
    <property type="evidence" value="ECO:0007669"/>
    <property type="project" value="UniProtKB-EC"/>
</dbReference>
<keyword evidence="8 17" id="KW-1278">Translocase</keyword>
<evidence type="ECO:0000313" key="18">
    <source>
        <dbReference type="EMBL" id="BAX77892.1"/>
    </source>
</evidence>
<dbReference type="PANTHER" id="PTHR11434:SF0">
    <property type="entry name" value="NADH-UBIQUINONE OXIDOREDUCTASE CHAIN 4L"/>
    <property type="match status" value="1"/>
</dbReference>
<dbReference type="Pfam" id="PF00420">
    <property type="entry name" value="Oxidored_q2"/>
    <property type="match status" value="1"/>
</dbReference>
<keyword evidence="7 17" id="KW-0812">Transmembrane</keyword>
<dbReference type="PANTHER" id="PTHR11434">
    <property type="entry name" value="NADH-UBIQUINONE OXIDOREDUCTASE SUBUNIT ND4L"/>
    <property type="match status" value="1"/>
</dbReference>